<dbReference type="Pfam" id="PF01381">
    <property type="entry name" value="HTH_3"/>
    <property type="match status" value="1"/>
</dbReference>
<organism evidence="2 3">
    <name type="scientific">Pedobacter caeni</name>
    <dbReference type="NCBI Taxonomy" id="288992"/>
    <lineage>
        <taxon>Bacteria</taxon>
        <taxon>Pseudomonadati</taxon>
        <taxon>Bacteroidota</taxon>
        <taxon>Sphingobacteriia</taxon>
        <taxon>Sphingobacteriales</taxon>
        <taxon>Sphingobacteriaceae</taxon>
        <taxon>Pedobacter</taxon>
    </lineage>
</organism>
<protein>
    <submittedName>
        <fullName evidence="2">Helix-turn-helix</fullName>
    </submittedName>
</protein>
<name>A0A1M5KUG2_9SPHI</name>
<dbReference type="Gene3D" id="1.10.260.40">
    <property type="entry name" value="lambda repressor-like DNA-binding domains"/>
    <property type="match status" value="1"/>
</dbReference>
<evidence type="ECO:0000313" key="2">
    <source>
        <dbReference type="EMBL" id="SHG56408.1"/>
    </source>
</evidence>
<dbReference type="PROSITE" id="PS50943">
    <property type="entry name" value="HTH_CROC1"/>
    <property type="match status" value="1"/>
</dbReference>
<sequence length="63" mass="7570">MNRIKEVLIEKKIKQKWLSEKLGKSYNMVNSYVQNRQQPRLEVLFEIARILKVSPKELINNIE</sequence>
<dbReference type="Proteomes" id="UP000184287">
    <property type="component" value="Unassembled WGS sequence"/>
</dbReference>
<dbReference type="STRING" id="288992.SAMN04488522_10696"/>
<dbReference type="AlphaFoldDB" id="A0A1M5KUG2"/>
<feature type="domain" description="HTH cro/C1-type" evidence="1">
    <location>
        <begin position="4"/>
        <end position="58"/>
    </location>
</feature>
<keyword evidence="3" id="KW-1185">Reference proteome</keyword>
<dbReference type="InterPro" id="IPR001387">
    <property type="entry name" value="Cro/C1-type_HTH"/>
</dbReference>
<accession>A0A1M5KUG2</accession>
<evidence type="ECO:0000313" key="3">
    <source>
        <dbReference type="Proteomes" id="UP000184287"/>
    </source>
</evidence>
<dbReference type="SUPFAM" id="SSF47413">
    <property type="entry name" value="lambda repressor-like DNA-binding domains"/>
    <property type="match status" value="1"/>
</dbReference>
<dbReference type="EMBL" id="FQUQ01000006">
    <property type="protein sequence ID" value="SHG56408.1"/>
    <property type="molecule type" value="Genomic_DNA"/>
</dbReference>
<evidence type="ECO:0000259" key="1">
    <source>
        <dbReference type="PROSITE" id="PS50943"/>
    </source>
</evidence>
<proteinExistence type="predicted"/>
<reference evidence="3" key="1">
    <citation type="submission" date="2016-11" db="EMBL/GenBank/DDBJ databases">
        <authorList>
            <person name="Varghese N."/>
            <person name="Submissions S."/>
        </authorList>
    </citation>
    <scope>NUCLEOTIDE SEQUENCE [LARGE SCALE GENOMIC DNA]</scope>
    <source>
        <strain evidence="3">DSM 16990</strain>
    </source>
</reference>
<dbReference type="OrthoDB" id="7865033at2"/>
<dbReference type="SMART" id="SM00530">
    <property type="entry name" value="HTH_XRE"/>
    <property type="match status" value="1"/>
</dbReference>
<dbReference type="CDD" id="cd00093">
    <property type="entry name" value="HTH_XRE"/>
    <property type="match status" value="1"/>
</dbReference>
<dbReference type="GO" id="GO:0003677">
    <property type="term" value="F:DNA binding"/>
    <property type="evidence" value="ECO:0007669"/>
    <property type="project" value="InterPro"/>
</dbReference>
<dbReference type="InterPro" id="IPR010982">
    <property type="entry name" value="Lambda_DNA-bd_dom_sf"/>
</dbReference>
<gene>
    <name evidence="2" type="ORF">SAMN04488522_10696</name>
</gene>
<dbReference type="RefSeq" id="WP_073235994.1">
    <property type="nucleotide sequence ID" value="NZ_FQUQ01000006.1"/>
</dbReference>